<feature type="domain" description="RAP" evidence="2">
    <location>
        <begin position="646"/>
        <end position="708"/>
    </location>
</feature>
<feature type="compositionally biased region" description="Low complexity" evidence="1">
    <location>
        <begin position="120"/>
        <end position="133"/>
    </location>
</feature>
<name>A0A9W6BF31_9CHLO</name>
<feature type="compositionally biased region" description="Low complexity" evidence="1">
    <location>
        <begin position="516"/>
        <end position="546"/>
    </location>
</feature>
<comment type="caution">
    <text evidence="3">The sequence shown here is derived from an EMBL/GenBank/DDBJ whole genome shotgun (WGS) entry which is preliminary data.</text>
</comment>
<feature type="region of interest" description="Disordered" evidence="1">
    <location>
        <begin position="118"/>
        <end position="178"/>
    </location>
</feature>
<sequence length="712" mass="74246">MAGVSNAVYALGKLYGADDEEAGAVTLTLDGPRLPTGAATSDATEGLVSPAGSGAAAEPTAPTAPTGRLPPALAPHLRELARVSLDLGLRRFNTQELSNTLYGLARLEIRLGGDDRAGNEDAPAAAAASANAGNGDGNDDDDDGAAQQAPAQGPEQRLPEARQAQRREPPAPAPAPAAAEGLLSADPAVALRQFVVLLAEHMRDRIRREPRECKEQHLGNITWALASAGYTDQSYYVTAVHAATVDGCMDHATPQSWAMFMWALVEVKFKPPPALGQLLHRSVCTGRERWARNVRAWSNLPRALVGLSMFDDEVLAAVGGFAAASGCVGMRPNWLSRSLWALAVMPEGGLRRHRVMAAVLVEAINRHGAMDYGQAGLRQLWQAHVELEAAFNDQPPTATATARHGLGPATAATSGATPRGSRRGNRRGAGSTNNPGTADPAAATPTAVATAAAAAAAEGMATQEVAVPRLHPSLVSAARKTMLDSSSRISVETVTTFQRAVYEGLCGLVMGQTAGQSQEQGQEQPQAQEQQGQQQQGQQQQQNQPSGRRRRTSATGTTAGGSSSSSSPPSLSDAEGDADGSGGGKATAGEDGDGGAAAAFRSSSSSGGGDSGDVRVVVVRVEPEWLVEPLALRVDACVWLSDGRVVVVEADGPSHFFANELDARRPNTALRDRQLARVFGGDNVKSVPYWEWDGLRGGAAGRRAYLARLLGL</sequence>
<proteinExistence type="predicted"/>
<evidence type="ECO:0000313" key="3">
    <source>
        <dbReference type="EMBL" id="GLC50615.1"/>
    </source>
</evidence>
<feature type="compositionally biased region" description="Low complexity" evidence="1">
    <location>
        <begin position="145"/>
        <end position="156"/>
    </location>
</feature>
<protein>
    <recommendedName>
        <fullName evidence="2">RAP domain-containing protein</fullName>
    </recommendedName>
</protein>
<dbReference type="Pfam" id="PF08373">
    <property type="entry name" value="RAP"/>
    <property type="match status" value="1"/>
</dbReference>
<feature type="compositionally biased region" description="Low complexity" evidence="1">
    <location>
        <begin position="553"/>
        <end position="573"/>
    </location>
</feature>
<feature type="compositionally biased region" description="Low complexity" evidence="1">
    <location>
        <begin position="407"/>
        <end position="419"/>
    </location>
</feature>
<accession>A0A9W6BF31</accession>
<feature type="region of interest" description="Disordered" evidence="1">
    <location>
        <begin position="32"/>
        <end position="71"/>
    </location>
</feature>
<keyword evidence="4" id="KW-1185">Reference proteome</keyword>
<feature type="region of interest" description="Disordered" evidence="1">
    <location>
        <begin position="396"/>
        <end position="445"/>
    </location>
</feature>
<feature type="compositionally biased region" description="Low complexity" evidence="1">
    <location>
        <begin position="596"/>
        <end position="605"/>
    </location>
</feature>
<evidence type="ECO:0000256" key="1">
    <source>
        <dbReference type="SAM" id="MobiDB-lite"/>
    </source>
</evidence>
<feature type="compositionally biased region" description="Low complexity" evidence="1">
    <location>
        <begin position="428"/>
        <end position="445"/>
    </location>
</feature>
<evidence type="ECO:0000259" key="2">
    <source>
        <dbReference type="PROSITE" id="PS51286"/>
    </source>
</evidence>
<evidence type="ECO:0000313" key="4">
    <source>
        <dbReference type="Proteomes" id="UP001165080"/>
    </source>
</evidence>
<organism evidence="3 4">
    <name type="scientific">Pleodorina starrii</name>
    <dbReference type="NCBI Taxonomy" id="330485"/>
    <lineage>
        <taxon>Eukaryota</taxon>
        <taxon>Viridiplantae</taxon>
        <taxon>Chlorophyta</taxon>
        <taxon>core chlorophytes</taxon>
        <taxon>Chlorophyceae</taxon>
        <taxon>CS clade</taxon>
        <taxon>Chlamydomonadales</taxon>
        <taxon>Volvocaceae</taxon>
        <taxon>Pleodorina</taxon>
    </lineage>
</organism>
<dbReference type="EMBL" id="BRXU01000003">
    <property type="protein sequence ID" value="GLC50615.1"/>
    <property type="molecule type" value="Genomic_DNA"/>
</dbReference>
<dbReference type="Proteomes" id="UP001165080">
    <property type="component" value="Unassembled WGS sequence"/>
</dbReference>
<dbReference type="InterPro" id="IPR013584">
    <property type="entry name" value="RAP"/>
</dbReference>
<feature type="compositionally biased region" description="Basic and acidic residues" evidence="1">
    <location>
        <begin position="157"/>
        <end position="169"/>
    </location>
</feature>
<gene>
    <name evidence="3" type="primary">PLESTBF000211</name>
    <name evidence="3" type="ORF">PLESTB_000399700</name>
</gene>
<reference evidence="3 4" key="1">
    <citation type="journal article" date="2023" name="Commun. Biol.">
        <title>Reorganization of the ancestral sex-determining regions during the evolution of trioecy in Pleodorina starrii.</title>
        <authorList>
            <person name="Takahashi K."/>
            <person name="Suzuki S."/>
            <person name="Kawai-Toyooka H."/>
            <person name="Yamamoto K."/>
            <person name="Hamaji T."/>
            <person name="Ootsuki R."/>
            <person name="Yamaguchi H."/>
            <person name="Kawachi M."/>
            <person name="Higashiyama T."/>
            <person name="Nozaki H."/>
        </authorList>
    </citation>
    <scope>NUCLEOTIDE SEQUENCE [LARGE SCALE GENOMIC DNA]</scope>
    <source>
        <strain evidence="3 4">NIES-4479</strain>
    </source>
</reference>
<dbReference type="AlphaFoldDB" id="A0A9W6BF31"/>
<dbReference type="PROSITE" id="PS51286">
    <property type="entry name" value="RAP"/>
    <property type="match status" value="1"/>
</dbReference>
<feature type="region of interest" description="Disordered" evidence="1">
    <location>
        <begin position="516"/>
        <end position="612"/>
    </location>
</feature>
<dbReference type="PANTHER" id="PTHR48125">
    <property type="entry name" value="LP07818P1"/>
    <property type="match status" value="1"/>
</dbReference>
<dbReference type="PANTHER" id="PTHR48125:SF10">
    <property type="entry name" value="OS12G0136300 PROTEIN"/>
    <property type="match status" value="1"/>
</dbReference>
<feature type="compositionally biased region" description="Low complexity" evidence="1">
    <location>
        <begin position="49"/>
        <end position="67"/>
    </location>
</feature>